<evidence type="ECO:0000313" key="1">
    <source>
        <dbReference type="EMBL" id="MDT0490891.1"/>
    </source>
</evidence>
<reference evidence="2" key="1">
    <citation type="submission" date="2023-07" db="EMBL/GenBank/DDBJ databases">
        <title>30 novel species of actinomycetes from the DSMZ collection.</title>
        <authorList>
            <person name="Nouioui I."/>
        </authorList>
    </citation>
    <scope>NUCLEOTIDE SEQUENCE [LARGE SCALE GENOMIC DNA]</scope>
    <source>
        <strain evidence="2">DSM 40932</strain>
    </source>
</reference>
<name>A0ABU2W0M1_9ACTN</name>
<comment type="caution">
    <text evidence="1">The sequence shown here is derived from an EMBL/GenBank/DDBJ whole genome shotgun (WGS) entry which is preliminary data.</text>
</comment>
<gene>
    <name evidence="1" type="ORF">RM717_10265</name>
</gene>
<organism evidence="1 2">
    <name type="scientific">Streptomyces stephensoniae</name>
    <dbReference type="NCBI Taxonomy" id="3375367"/>
    <lineage>
        <taxon>Bacteria</taxon>
        <taxon>Bacillati</taxon>
        <taxon>Actinomycetota</taxon>
        <taxon>Actinomycetes</taxon>
        <taxon>Kitasatosporales</taxon>
        <taxon>Streptomycetaceae</taxon>
        <taxon>Streptomyces</taxon>
    </lineage>
</organism>
<dbReference type="RefSeq" id="WP_311598382.1">
    <property type="nucleotide sequence ID" value="NZ_JAVRFG010000011.1"/>
</dbReference>
<protein>
    <submittedName>
        <fullName evidence="1">Uncharacterized protein</fullName>
    </submittedName>
</protein>
<dbReference type="Proteomes" id="UP001180556">
    <property type="component" value="Unassembled WGS sequence"/>
</dbReference>
<keyword evidence="2" id="KW-1185">Reference proteome</keyword>
<evidence type="ECO:0000313" key="2">
    <source>
        <dbReference type="Proteomes" id="UP001180556"/>
    </source>
</evidence>
<accession>A0ABU2W0M1</accession>
<proteinExistence type="predicted"/>
<dbReference type="EMBL" id="JAVRFG010000011">
    <property type="protein sequence ID" value="MDT0490891.1"/>
    <property type="molecule type" value="Genomic_DNA"/>
</dbReference>
<sequence>MSRHLVQIALPCRRLTLKVVVCPENGRSVLEDLVMKAVAAEVTTVEDLARLFVLPYRVTRDVVASLWGRGLLSVDLVSGRFDLGDSVRETMNAASDSALEDASAVTESRDYLYEPISGSFFPDNNGTRTPPQGTLRAPVNESIRAHDLPPGELLAAVQVATARDRKAGYRRRILSVGFGNPLLRPADDIRWLTVSARIQIDEDTDRLNVLLDETEIRTWSVLAGERIHDYFAALGDERPDFPLVQELRGSAERVLVAQDGMSTLFRRLDDAIDRIAVSGLPETGSAEEDLPKEMESTAWQIQDRTEALRQARARLTTVQDAQGHLWAFRELLSQARTQVVIITPTIHYAALNSLLGDLRSALDRGIRLVVSWGRTPSDSLPPEVRSAFSELAYRYKSQVLLSQRSARTGGCVVIQDNLRALVSSHSLLEVPARAGARSLGVLVEPSEHGAAVPQCIADLLRGLQRSWYPGQEAMQIRSRSQDFNADAEDGAAPVSGFVPVSAPPLPADGTAEMRRIWLESWREHREALHAVVRAVVREDPSVTLVAGGEHDDFLWQALHGAVDRLVLADDRVTPQAATERVATALRTRAAEGARVHVAHPRLHDTDAVKSFATLASSNRPGLVVRRTAAPARVVIADDTVQIGSFAPLGHTRSHAAGRPEAGGHLGIRVQSGAFATEVATLLGVAQTPDQAPPTGRPGPGLAPVAARTGAVTMACGALVRVRQAPGTRYGEVLTEVMSALDDPWTLLEVWQDQGIPVTDIRRGAATLLRLGDRIPGAQRDRWAGWLVGDAWGRHRFVEASLIGRLLPADGDGLTSHLCVAAVPVELGPLGAGLGDAVSTLESDHANAVGAVGGLAEVLFWNGREGEVVVEAVGDTLPRVWREFAESAVVHARGTRHALPLDLFETQLSSAPSEAEVEARWEAVAELSDQIRRRRQRFSFNSGLAIHDGLFGADGLLTQVERAARGDVLIRTETAPRFHLDLQEHMDRLVSDAGEQPVEWRKQRPYFRRIEGLVLEARRLTYHEETRDGTAPGIERGWREFAAATALHWNALSSEAEALPHPYRHPLSAVLHRLGPLAQWSREHR</sequence>